<feature type="domain" description="ABC transporter" evidence="4">
    <location>
        <begin position="2"/>
        <end position="234"/>
    </location>
</feature>
<dbReference type="InterPro" id="IPR003439">
    <property type="entry name" value="ABC_transporter-like_ATP-bd"/>
</dbReference>
<gene>
    <name evidence="5" type="ORF">LX95_00115</name>
</gene>
<dbReference type="InterPro" id="IPR003593">
    <property type="entry name" value="AAA+_ATPase"/>
</dbReference>
<dbReference type="InterPro" id="IPR050093">
    <property type="entry name" value="ABC_SmlMolc_Importer"/>
</dbReference>
<comment type="caution">
    <text evidence="5">The sequence shown here is derived from an EMBL/GenBank/DDBJ whole genome shotgun (WGS) entry which is preliminary data.</text>
</comment>
<dbReference type="SMART" id="SM00382">
    <property type="entry name" value="AAA"/>
    <property type="match status" value="1"/>
</dbReference>
<proteinExistence type="predicted"/>
<sequence length="325" mass="37321">MLYVNQISFAYEEQETLHEISFSVEKGSHVSVIGESGCGKSTLLKAVYGLIDLHSGDLFWDKDQILGPAYHLIPGHPQMKYLPQEFELMPYISVRQNIEKFLSRQKAAYNQERVDELLQVIDMQAFAETHVKKLSGGQKQRVALAQVLAKEPQFLLLDEPFNFIDNFRKNKLRRDLFNFLKKKQITCLFATHDSKDMLGFSDQVLVMREGKVIAKDTPQQLYQSPPNAYVASLFDEVNVLDIRLFKKGLDSQSVLLYPHELQRSAQGHLEVQIEQSYFNGSTYMIIAKAEKNEQQILFHHPKAISPGTRISLQVDEELLKRRMGS</sequence>
<dbReference type="Proteomes" id="UP000249542">
    <property type="component" value="Unassembled WGS sequence"/>
</dbReference>
<dbReference type="InterPro" id="IPR017871">
    <property type="entry name" value="ABC_transporter-like_CS"/>
</dbReference>
<dbReference type="GO" id="GO:0016887">
    <property type="term" value="F:ATP hydrolysis activity"/>
    <property type="evidence" value="ECO:0007669"/>
    <property type="project" value="InterPro"/>
</dbReference>
<accession>A0A2W7IA52</accession>
<name>A0A2W7IA52_9FLAO</name>
<evidence type="ECO:0000313" key="5">
    <source>
        <dbReference type="EMBL" id="PZW43791.1"/>
    </source>
</evidence>
<organism evidence="5 6">
    <name type="scientific">Mesonia algae</name>
    <dbReference type="NCBI Taxonomy" id="213248"/>
    <lineage>
        <taxon>Bacteria</taxon>
        <taxon>Pseudomonadati</taxon>
        <taxon>Bacteroidota</taxon>
        <taxon>Flavobacteriia</taxon>
        <taxon>Flavobacteriales</taxon>
        <taxon>Flavobacteriaceae</taxon>
        <taxon>Mesonia</taxon>
    </lineage>
</organism>
<dbReference type="InterPro" id="IPR027417">
    <property type="entry name" value="P-loop_NTPase"/>
</dbReference>
<keyword evidence="3" id="KW-0067">ATP-binding</keyword>
<dbReference type="PANTHER" id="PTHR42781:SF4">
    <property type="entry name" value="SPERMIDINE_PUTRESCINE IMPORT ATP-BINDING PROTEIN POTA"/>
    <property type="match status" value="1"/>
</dbReference>
<dbReference type="AlphaFoldDB" id="A0A2W7IA52"/>
<evidence type="ECO:0000256" key="3">
    <source>
        <dbReference type="ARBA" id="ARBA00022840"/>
    </source>
</evidence>
<dbReference type="PROSITE" id="PS00211">
    <property type="entry name" value="ABC_TRANSPORTER_1"/>
    <property type="match status" value="1"/>
</dbReference>
<protein>
    <submittedName>
        <fullName evidence="5">ABC-type Fe3+/spermidine/putrescine transport system ATPase subunit</fullName>
    </submittedName>
</protein>
<dbReference type="SUPFAM" id="SSF52540">
    <property type="entry name" value="P-loop containing nucleoside triphosphate hydrolases"/>
    <property type="match status" value="1"/>
</dbReference>
<reference evidence="5 6" key="1">
    <citation type="submission" date="2018-06" db="EMBL/GenBank/DDBJ databases">
        <title>Genomic Encyclopedia of Archaeal and Bacterial Type Strains, Phase II (KMG-II): from individual species to whole genera.</title>
        <authorList>
            <person name="Goeker M."/>
        </authorList>
    </citation>
    <scope>NUCLEOTIDE SEQUENCE [LARGE SCALE GENOMIC DNA]</scope>
    <source>
        <strain evidence="5 6">DSM 15361</strain>
    </source>
</reference>
<evidence type="ECO:0000256" key="2">
    <source>
        <dbReference type="ARBA" id="ARBA00022741"/>
    </source>
</evidence>
<dbReference type="EMBL" id="QKYV01000001">
    <property type="protein sequence ID" value="PZW43791.1"/>
    <property type="molecule type" value="Genomic_DNA"/>
</dbReference>
<evidence type="ECO:0000256" key="1">
    <source>
        <dbReference type="ARBA" id="ARBA00022448"/>
    </source>
</evidence>
<dbReference type="PROSITE" id="PS50893">
    <property type="entry name" value="ABC_TRANSPORTER_2"/>
    <property type="match status" value="1"/>
</dbReference>
<evidence type="ECO:0000259" key="4">
    <source>
        <dbReference type="PROSITE" id="PS50893"/>
    </source>
</evidence>
<keyword evidence="1" id="KW-0813">Transport</keyword>
<dbReference type="PANTHER" id="PTHR42781">
    <property type="entry name" value="SPERMIDINE/PUTRESCINE IMPORT ATP-BINDING PROTEIN POTA"/>
    <property type="match status" value="1"/>
</dbReference>
<dbReference type="RefSeq" id="WP_111539483.1">
    <property type="nucleotide sequence ID" value="NZ_QKYV01000001.1"/>
</dbReference>
<keyword evidence="2" id="KW-0547">Nucleotide-binding</keyword>
<dbReference type="Gene3D" id="3.40.50.300">
    <property type="entry name" value="P-loop containing nucleotide triphosphate hydrolases"/>
    <property type="match status" value="1"/>
</dbReference>
<evidence type="ECO:0000313" key="6">
    <source>
        <dbReference type="Proteomes" id="UP000249542"/>
    </source>
</evidence>
<dbReference type="Pfam" id="PF00005">
    <property type="entry name" value="ABC_tran"/>
    <property type="match status" value="1"/>
</dbReference>
<keyword evidence="6" id="KW-1185">Reference proteome</keyword>
<dbReference type="GO" id="GO:0005524">
    <property type="term" value="F:ATP binding"/>
    <property type="evidence" value="ECO:0007669"/>
    <property type="project" value="UniProtKB-KW"/>
</dbReference>